<dbReference type="Gene3D" id="2.60.120.200">
    <property type="match status" value="1"/>
</dbReference>
<sequence>MFKRMFPILTLFSLAVTGSSACAQGPIFADGFEDAETFLDLFPLDESRWSHFGITGEGNTLDLSQEQVRSGTQSLKCFAMPYDGVTASKAYIANGLFQFFEGDEAWFEAWFYVEGTAPPIDLFLWDLEAPDTCTSIEACPEEGDGSICSSPGRRLYLQQSTGTPVRSDLGKWCLGEDFRQIPGSETHFPTNQWVRLRVFIGLSSRDDGIMQVWQDDELILHNRGYTLPRADSIYNSLQVGNTANGGRLDPATLFLDDVTIWNTPPIWWLAIFDRDGDGLVSIDDSYELHANPADLNDDSVADRADIDLLEAVIRWDELPDMRGDR</sequence>
<proteinExistence type="predicted"/>
<dbReference type="EMBL" id="UOGK01000714">
    <property type="protein sequence ID" value="VAX42548.1"/>
    <property type="molecule type" value="Genomic_DNA"/>
</dbReference>
<name>A0A3B1E0V5_9ZZZZ</name>
<organism evidence="1">
    <name type="scientific">hydrothermal vent metagenome</name>
    <dbReference type="NCBI Taxonomy" id="652676"/>
    <lineage>
        <taxon>unclassified sequences</taxon>
        <taxon>metagenomes</taxon>
        <taxon>ecological metagenomes</taxon>
    </lineage>
</organism>
<protein>
    <submittedName>
        <fullName evidence="1">Uncharacterized protein</fullName>
    </submittedName>
</protein>
<gene>
    <name evidence="1" type="ORF">MNBD_PLANCTO03-784</name>
</gene>
<reference evidence="1" key="1">
    <citation type="submission" date="2018-06" db="EMBL/GenBank/DDBJ databases">
        <authorList>
            <person name="Zhirakovskaya E."/>
        </authorList>
    </citation>
    <scope>NUCLEOTIDE SEQUENCE</scope>
</reference>
<evidence type="ECO:0000313" key="1">
    <source>
        <dbReference type="EMBL" id="VAX42548.1"/>
    </source>
</evidence>
<accession>A0A3B1E0V5</accession>
<dbReference type="AlphaFoldDB" id="A0A3B1E0V5"/>
<dbReference type="PROSITE" id="PS51257">
    <property type="entry name" value="PROKAR_LIPOPROTEIN"/>
    <property type="match status" value="1"/>
</dbReference>